<comment type="subcellular location">
    <subcellularLocation>
        <location evidence="10">Cell membrane</location>
        <topology evidence="10">Peripheral membrane protein</topology>
        <orientation evidence="10">Cytoplasmic side</orientation>
    </subcellularLocation>
</comment>
<dbReference type="AlphaFoldDB" id="A0AAU9DBU6"/>
<dbReference type="EMBL" id="AP027059">
    <property type="protein sequence ID" value="BDU49598.1"/>
    <property type="molecule type" value="Genomic_DNA"/>
</dbReference>
<evidence type="ECO:0000256" key="2">
    <source>
        <dbReference type="ARBA" id="ARBA00022618"/>
    </source>
</evidence>
<dbReference type="GO" id="GO:0009252">
    <property type="term" value="P:peptidoglycan biosynthetic process"/>
    <property type="evidence" value="ECO:0007669"/>
    <property type="project" value="UniProtKB-UniRule"/>
</dbReference>
<evidence type="ECO:0000256" key="7">
    <source>
        <dbReference type="ARBA" id="ARBA00023136"/>
    </source>
</evidence>
<feature type="binding site" evidence="10">
    <location>
        <position position="117"/>
    </location>
    <ligand>
        <name>UDP-N-acetyl-alpha-D-glucosamine</name>
        <dbReference type="ChEBI" id="CHEBI:57705"/>
    </ligand>
</feature>
<accession>A0AAU9DBU6</accession>
<dbReference type="InterPro" id="IPR007235">
    <property type="entry name" value="Glyco_trans_28_C"/>
</dbReference>
<dbReference type="CDD" id="cd03785">
    <property type="entry name" value="GT28_MurG"/>
    <property type="match status" value="1"/>
</dbReference>
<dbReference type="KEGG" id="haby:HLVA_01670"/>
<dbReference type="InterPro" id="IPR006009">
    <property type="entry name" value="GlcNAc_MurG"/>
</dbReference>
<comment type="pathway">
    <text evidence="10">Cell wall biogenesis; peptidoglycan biosynthesis.</text>
</comment>
<evidence type="ECO:0000256" key="1">
    <source>
        <dbReference type="ARBA" id="ARBA00022475"/>
    </source>
</evidence>
<feature type="binding site" evidence="10">
    <location>
        <begin position="11"/>
        <end position="13"/>
    </location>
    <ligand>
        <name>UDP-N-acetyl-alpha-D-glucosamine</name>
        <dbReference type="ChEBI" id="CHEBI:57705"/>
    </ligand>
</feature>
<dbReference type="RefSeq" id="WP_307904548.1">
    <property type="nucleotide sequence ID" value="NZ_AP027059.1"/>
</dbReference>
<feature type="domain" description="Glycosyl transferase family 28 C-terminal" evidence="12">
    <location>
        <begin position="184"/>
        <end position="331"/>
    </location>
</feature>
<dbReference type="GO" id="GO:0071555">
    <property type="term" value="P:cell wall organization"/>
    <property type="evidence" value="ECO:0007669"/>
    <property type="project" value="UniProtKB-KW"/>
</dbReference>
<evidence type="ECO:0000313" key="14">
    <source>
        <dbReference type="Proteomes" id="UP001321582"/>
    </source>
</evidence>
<sequence>MKKVLIAAGGTGGHIYPALAVANELRKKDIEVIFVGTKTRMEKDIIPANNFKFVGLDIIPFRKLKSLFKALKATIKIMKIIKKEKIENVIGFGNYISVPAILAGLIYKKNIYLHEQNVKMGQANRWFYRFSKKTFVSFDDTFEEMPLKYQDKVIVTGNPLREEFYNVNRLEERKRLKISENEKVILITGGSLGAKSINEFVLKNWERFFKEKDFRVYWATGKINFDEINNKITKLKNNDVIKPYFENMHSIMEVADIVISRAGASIISELIELSKPSILIPYNFVGQYENAKILEDIGATVLFKDEEIDSAMDYIFELGNDRKKLLEISNNIKKLKKGNSTRKIVEELDIWRKI</sequence>
<keyword evidence="5 10" id="KW-0133">Cell shape</keyword>
<dbReference type="GO" id="GO:0051301">
    <property type="term" value="P:cell division"/>
    <property type="evidence" value="ECO:0007669"/>
    <property type="project" value="UniProtKB-KW"/>
</dbReference>
<dbReference type="GO" id="GO:0005975">
    <property type="term" value="P:carbohydrate metabolic process"/>
    <property type="evidence" value="ECO:0007669"/>
    <property type="project" value="InterPro"/>
</dbReference>
<reference evidence="13 14" key="1">
    <citation type="submission" date="2022-11" db="EMBL/GenBank/DDBJ databases">
        <title>Haliovirga abyssi gen. nov., sp. nov., a mesophilic fermentative bacterium isolated from the Iheya North hydrothermal field and the proposal of Haliovirgaceae fam. nov.</title>
        <authorList>
            <person name="Miyazaki U."/>
            <person name="Tame A."/>
            <person name="Miyazaki J."/>
            <person name="Takai K."/>
            <person name="Sawayama S."/>
            <person name="Kitajima M."/>
            <person name="Okamoto A."/>
            <person name="Nakagawa S."/>
        </authorList>
    </citation>
    <scope>NUCLEOTIDE SEQUENCE [LARGE SCALE GENOMIC DNA]</scope>
    <source>
        <strain evidence="13 14">IC12</strain>
    </source>
</reference>
<evidence type="ECO:0000313" key="13">
    <source>
        <dbReference type="EMBL" id="BDU49598.1"/>
    </source>
</evidence>
<name>A0AAU9DBU6_9FUSO</name>
<evidence type="ECO:0000259" key="11">
    <source>
        <dbReference type="Pfam" id="PF03033"/>
    </source>
</evidence>
<keyword evidence="2 10" id="KW-0132">Cell division</keyword>
<feature type="binding site" evidence="10">
    <location>
        <position position="161"/>
    </location>
    <ligand>
        <name>UDP-N-acetyl-alpha-D-glucosamine</name>
        <dbReference type="ChEBI" id="CHEBI:57705"/>
    </ligand>
</feature>
<dbReference type="GO" id="GO:0008360">
    <property type="term" value="P:regulation of cell shape"/>
    <property type="evidence" value="ECO:0007669"/>
    <property type="project" value="UniProtKB-KW"/>
</dbReference>
<keyword evidence="6 10" id="KW-0573">Peptidoglycan synthesis</keyword>
<dbReference type="SUPFAM" id="SSF53756">
    <property type="entry name" value="UDP-Glycosyltransferase/glycogen phosphorylase"/>
    <property type="match status" value="1"/>
</dbReference>
<keyword evidence="4 10" id="KW-0808">Transferase</keyword>
<dbReference type="HAMAP" id="MF_00033">
    <property type="entry name" value="MurG"/>
    <property type="match status" value="1"/>
</dbReference>
<keyword evidence="7 10" id="KW-0472">Membrane</keyword>
<keyword evidence="8 10" id="KW-0131">Cell cycle</keyword>
<evidence type="ECO:0000256" key="3">
    <source>
        <dbReference type="ARBA" id="ARBA00022676"/>
    </source>
</evidence>
<feature type="binding site" evidence="10">
    <location>
        <position position="287"/>
    </location>
    <ligand>
        <name>UDP-N-acetyl-alpha-D-glucosamine</name>
        <dbReference type="ChEBI" id="CHEBI:57705"/>
    </ligand>
</feature>
<protein>
    <recommendedName>
        <fullName evidence="10">UDP-N-acetylglucosamine--N-acetylmuramyl-(pentapeptide) pyrophosphoryl-undecaprenol N-acetylglucosamine transferase</fullName>
        <ecNumber evidence="10">2.4.1.227</ecNumber>
    </recommendedName>
    <alternativeName>
        <fullName evidence="10">Undecaprenyl-PP-MurNAc-pentapeptide-UDPGlcNAc GlcNAc transferase</fullName>
    </alternativeName>
</protein>
<evidence type="ECO:0000256" key="10">
    <source>
        <dbReference type="HAMAP-Rule" id="MF_00033"/>
    </source>
</evidence>
<evidence type="ECO:0000256" key="8">
    <source>
        <dbReference type="ARBA" id="ARBA00023306"/>
    </source>
</evidence>
<comment type="similarity">
    <text evidence="10">Belongs to the glycosyltransferase 28 family. MurG subfamily.</text>
</comment>
<keyword evidence="14" id="KW-1185">Reference proteome</keyword>
<dbReference type="EC" id="2.4.1.227" evidence="10"/>
<evidence type="ECO:0000256" key="6">
    <source>
        <dbReference type="ARBA" id="ARBA00022984"/>
    </source>
</evidence>
<dbReference type="GO" id="GO:0050511">
    <property type="term" value="F:undecaprenyldiphospho-muramoylpentapeptide beta-N-acetylglucosaminyltransferase activity"/>
    <property type="evidence" value="ECO:0007669"/>
    <property type="project" value="UniProtKB-UniRule"/>
</dbReference>
<feature type="domain" description="Glycosyltransferase family 28 N-terminal" evidence="11">
    <location>
        <begin position="4"/>
        <end position="135"/>
    </location>
</feature>
<dbReference type="Pfam" id="PF04101">
    <property type="entry name" value="Glyco_tran_28_C"/>
    <property type="match status" value="1"/>
</dbReference>
<dbReference type="GO" id="GO:0005886">
    <property type="term" value="C:plasma membrane"/>
    <property type="evidence" value="ECO:0007669"/>
    <property type="project" value="UniProtKB-SubCell"/>
</dbReference>
<comment type="catalytic activity">
    <reaction evidence="10">
        <text>di-trans,octa-cis-undecaprenyl diphospho-N-acetyl-alpha-D-muramoyl-L-alanyl-D-glutamyl-meso-2,6-diaminopimeloyl-D-alanyl-D-alanine + UDP-N-acetyl-alpha-D-glucosamine = di-trans,octa-cis-undecaprenyl diphospho-[N-acetyl-alpha-D-glucosaminyl-(1-&gt;4)]-N-acetyl-alpha-D-muramoyl-L-alanyl-D-glutamyl-meso-2,6-diaminopimeloyl-D-alanyl-D-alanine + UDP + H(+)</text>
        <dbReference type="Rhea" id="RHEA:31227"/>
        <dbReference type="ChEBI" id="CHEBI:15378"/>
        <dbReference type="ChEBI" id="CHEBI:57705"/>
        <dbReference type="ChEBI" id="CHEBI:58223"/>
        <dbReference type="ChEBI" id="CHEBI:61387"/>
        <dbReference type="ChEBI" id="CHEBI:61388"/>
        <dbReference type="EC" id="2.4.1.227"/>
    </reaction>
</comment>
<proteinExistence type="inferred from homology"/>
<dbReference type="Proteomes" id="UP001321582">
    <property type="component" value="Chromosome"/>
</dbReference>
<dbReference type="PANTHER" id="PTHR21015:SF22">
    <property type="entry name" value="GLYCOSYLTRANSFERASE"/>
    <property type="match status" value="1"/>
</dbReference>
<keyword evidence="1 10" id="KW-1003">Cell membrane</keyword>
<keyword evidence="9 10" id="KW-0961">Cell wall biogenesis/degradation</keyword>
<dbReference type="PANTHER" id="PTHR21015">
    <property type="entry name" value="UDP-N-ACETYLGLUCOSAMINE--N-ACETYLMURAMYL-(PENTAPEPTIDE) PYROPHOSPHORYL-UNDECAPRENOL N-ACETYLGLUCOSAMINE TRANSFERASE 1"/>
    <property type="match status" value="1"/>
</dbReference>
<evidence type="ECO:0000256" key="9">
    <source>
        <dbReference type="ARBA" id="ARBA00023316"/>
    </source>
</evidence>
<keyword evidence="3 10" id="KW-0328">Glycosyltransferase</keyword>
<evidence type="ECO:0000259" key="12">
    <source>
        <dbReference type="Pfam" id="PF04101"/>
    </source>
</evidence>
<evidence type="ECO:0000256" key="4">
    <source>
        <dbReference type="ARBA" id="ARBA00022679"/>
    </source>
</evidence>
<evidence type="ECO:0000256" key="5">
    <source>
        <dbReference type="ARBA" id="ARBA00022960"/>
    </source>
</evidence>
<feature type="binding site" evidence="10">
    <location>
        <position position="191"/>
    </location>
    <ligand>
        <name>UDP-N-acetyl-alpha-D-glucosamine</name>
        <dbReference type="ChEBI" id="CHEBI:57705"/>
    </ligand>
</feature>
<comment type="function">
    <text evidence="10">Cell wall formation. Catalyzes the transfer of a GlcNAc subunit on undecaprenyl-pyrophosphoryl-MurNAc-pentapeptide (lipid intermediate I) to form undecaprenyl-pyrophosphoryl-MurNAc-(pentapeptide)GlcNAc (lipid intermediate II).</text>
</comment>
<dbReference type="NCBIfam" id="TIGR01133">
    <property type="entry name" value="murG"/>
    <property type="match status" value="1"/>
</dbReference>
<dbReference type="Gene3D" id="3.40.50.2000">
    <property type="entry name" value="Glycogen Phosphorylase B"/>
    <property type="match status" value="2"/>
</dbReference>
<organism evidence="13 14">
    <name type="scientific">Haliovirga abyssi</name>
    <dbReference type="NCBI Taxonomy" id="2996794"/>
    <lineage>
        <taxon>Bacteria</taxon>
        <taxon>Fusobacteriati</taxon>
        <taxon>Fusobacteriota</taxon>
        <taxon>Fusobacteriia</taxon>
        <taxon>Fusobacteriales</taxon>
        <taxon>Haliovirgaceae</taxon>
        <taxon>Haliovirga</taxon>
    </lineage>
</organism>
<dbReference type="Pfam" id="PF03033">
    <property type="entry name" value="Glyco_transf_28"/>
    <property type="match status" value="1"/>
</dbReference>
<dbReference type="InterPro" id="IPR004276">
    <property type="entry name" value="GlycoTrans_28_N"/>
</dbReference>
<comment type="caution">
    <text evidence="10">Lacks conserved residue(s) required for the propagation of feature annotation.</text>
</comment>
<gene>
    <name evidence="10 13" type="primary">murG</name>
    <name evidence="13" type="ORF">HLVA_01670</name>
</gene>